<sequence length="240" mass="24783">MASTAGRVLVYGGKGALGSSIVSLFREHKWWVGCVDHFANEEADANIFVESSDSWTKQHDAVLQAVAKALQGDKVDAVICVAGGWVGGNCASADFAHQCDSMWKSSVWTSAIAAGLAAHHLKEGGLLALTGAQAALKPTPGMIGYGMAKAAVHHLVGSLAGAKSGLPKAASVVALLPVTLDTPANRNAMPKANFGSWTPLGFVAETLFKWTSGSERPSSGSLVQLETKEGNTSLTIASPL</sequence>
<proteinExistence type="predicted"/>
<name>A0AC60QBI8_IXOPE</name>
<dbReference type="Proteomes" id="UP000805193">
    <property type="component" value="Unassembled WGS sequence"/>
</dbReference>
<comment type="caution">
    <text evidence="1">The sequence shown here is derived from an EMBL/GenBank/DDBJ whole genome shotgun (WGS) entry which is preliminary data.</text>
</comment>
<keyword evidence="2" id="KW-1185">Reference proteome</keyword>
<dbReference type="EMBL" id="JABSTQ010009224">
    <property type="protein sequence ID" value="KAG0431421.1"/>
    <property type="molecule type" value="Genomic_DNA"/>
</dbReference>
<protein>
    <submittedName>
        <fullName evidence="1">Uncharacterized protein</fullName>
    </submittedName>
</protein>
<evidence type="ECO:0000313" key="2">
    <source>
        <dbReference type="Proteomes" id="UP000805193"/>
    </source>
</evidence>
<reference evidence="1 2" key="1">
    <citation type="journal article" date="2020" name="Cell">
        <title>Large-Scale Comparative Analyses of Tick Genomes Elucidate Their Genetic Diversity and Vector Capacities.</title>
        <authorList>
            <consortium name="Tick Genome and Microbiome Consortium (TIGMIC)"/>
            <person name="Jia N."/>
            <person name="Wang J."/>
            <person name="Shi W."/>
            <person name="Du L."/>
            <person name="Sun Y."/>
            <person name="Zhan W."/>
            <person name="Jiang J.F."/>
            <person name="Wang Q."/>
            <person name="Zhang B."/>
            <person name="Ji P."/>
            <person name="Bell-Sakyi L."/>
            <person name="Cui X.M."/>
            <person name="Yuan T.T."/>
            <person name="Jiang B.G."/>
            <person name="Yang W.F."/>
            <person name="Lam T.T."/>
            <person name="Chang Q.C."/>
            <person name="Ding S.J."/>
            <person name="Wang X.J."/>
            <person name="Zhu J.G."/>
            <person name="Ruan X.D."/>
            <person name="Zhao L."/>
            <person name="Wei J.T."/>
            <person name="Ye R.Z."/>
            <person name="Que T.C."/>
            <person name="Du C.H."/>
            <person name="Zhou Y.H."/>
            <person name="Cheng J.X."/>
            <person name="Dai P.F."/>
            <person name="Guo W.B."/>
            <person name="Han X.H."/>
            <person name="Huang E.J."/>
            <person name="Li L.F."/>
            <person name="Wei W."/>
            <person name="Gao Y.C."/>
            <person name="Liu J.Z."/>
            <person name="Shao H.Z."/>
            <person name="Wang X."/>
            <person name="Wang C.C."/>
            <person name="Yang T.C."/>
            <person name="Huo Q.B."/>
            <person name="Li W."/>
            <person name="Chen H.Y."/>
            <person name="Chen S.E."/>
            <person name="Zhou L.G."/>
            <person name="Ni X.B."/>
            <person name="Tian J.H."/>
            <person name="Sheng Y."/>
            <person name="Liu T."/>
            <person name="Pan Y.S."/>
            <person name="Xia L.Y."/>
            <person name="Li J."/>
            <person name="Zhao F."/>
            <person name="Cao W.C."/>
        </authorList>
    </citation>
    <scope>NUCLEOTIDE SEQUENCE [LARGE SCALE GENOMIC DNA]</scope>
    <source>
        <strain evidence="1">Iper-2018</strain>
    </source>
</reference>
<evidence type="ECO:0000313" key="1">
    <source>
        <dbReference type="EMBL" id="KAG0431421.1"/>
    </source>
</evidence>
<gene>
    <name evidence="1" type="ORF">HPB47_021804</name>
</gene>
<organism evidence="1 2">
    <name type="scientific">Ixodes persulcatus</name>
    <name type="common">Taiga tick</name>
    <dbReference type="NCBI Taxonomy" id="34615"/>
    <lineage>
        <taxon>Eukaryota</taxon>
        <taxon>Metazoa</taxon>
        <taxon>Ecdysozoa</taxon>
        <taxon>Arthropoda</taxon>
        <taxon>Chelicerata</taxon>
        <taxon>Arachnida</taxon>
        <taxon>Acari</taxon>
        <taxon>Parasitiformes</taxon>
        <taxon>Ixodida</taxon>
        <taxon>Ixodoidea</taxon>
        <taxon>Ixodidae</taxon>
        <taxon>Ixodinae</taxon>
        <taxon>Ixodes</taxon>
    </lineage>
</organism>
<accession>A0AC60QBI8</accession>